<protein>
    <submittedName>
        <fullName evidence="1">Uncharacterized protein</fullName>
    </submittedName>
</protein>
<dbReference type="EMBL" id="LR798356">
    <property type="protein sequence ID" value="CAB5225902.1"/>
    <property type="molecule type" value="Genomic_DNA"/>
</dbReference>
<name>A0A6J7XAF9_9CAUD</name>
<accession>A0A6J7XAF9</accession>
<sequence length="137" mass="16286">MSDTKYKTRLRLRVFNIEKEKLYFLNVDYSYNSMTIAKQHEQSTYEECEEICTTLQEIAKSNGLDNDELQAIVIPLVDYMYMNHASYDRKEFKDDVPRTTALCRMIEITNIYKYLGNIKTNTIFSDYIKSKDMLWGI</sequence>
<proteinExistence type="predicted"/>
<gene>
    <name evidence="1" type="ORF">UFOVP755_17</name>
</gene>
<organism evidence="1">
    <name type="scientific">uncultured Caudovirales phage</name>
    <dbReference type="NCBI Taxonomy" id="2100421"/>
    <lineage>
        <taxon>Viruses</taxon>
        <taxon>Duplodnaviria</taxon>
        <taxon>Heunggongvirae</taxon>
        <taxon>Uroviricota</taxon>
        <taxon>Caudoviricetes</taxon>
        <taxon>Peduoviridae</taxon>
        <taxon>Maltschvirus</taxon>
        <taxon>Maltschvirus maltsch</taxon>
    </lineage>
</organism>
<reference evidence="1" key="1">
    <citation type="submission" date="2020-05" db="EMBL/GenBank/DDBJ databases">
        <authorList>
            <person name="Chiriac C."/>
            <person name="Salcher M."/>
            <person name="Ghai R."/>
            <person name="Kavagutti S V."/>
        </authorList>
    </citation>
    <scope>NUCLEOTIDE SEQUENCE</scope>
</reference>
<evidence type="ECO:0000313" key="1">
    <source>
        <dbReference type="EMBL" id="CAB5225902.1"/>
    </source>
</evidence>